<dbReference type="Pfam" id="PF22953">
    <property type="entry name" value="SpnB_Rossmann"/>
    <property type="match status" value="1"/>
</dbReference>
<dbReference type="EMBL" id="JBHUKQ010000015">
    <property type="protein sequence ID" value="MFD2484560.1"/>
    <property type="molecule type" value="Genomic_DNA"/>
</dbReference>
<protein>
    <submittedName>
        <fullName evidence="4">SDR family NAD(P)-dependent oxidoreductase</fullName>
    </submittedName>
</protein>
<dbReference type="InterPro" id="IPR050091">
    <property type="entry name" value="PKS_NRPS_Biosynth_Enz"/>
</dbReference>
<reference evidence="5" key="1">
    <citation type="journal article" date="2019" name="Int. J. Syst. Evol. Microbiol.">
        <title>The Global Catalogue of Microorganisms (GCM) 10K type strain sequencing project: providing services to taxonomists for standard genome sequencing and annotation.</title>
        <authorList>
            <consortium name="The Broad Institute Genomics Platform"/>
            <consortium name="The Broad Institute Genome Sequencing Center for Infectious Disease"/>
            <person name="Wu L."/>
            <person name="Ma J."/>
        </authorList>
    </citation>
    <scope>NUCLEOTIDE SEQUENCE [LARGE SCALE GENOMIC DNA]</scope>
    <source>
        <strain evidence="5">CGMCC 4.7638</strain>
    </source>
</reference>
<dbReference type="RefSeq" id="WP_344275451.1">
    <property type="nucleotide sequence ID" value="NZ_BAAAHV010000012.1"/>
</dbReference>
<dbReference type="PANTHER" id="PTHR43775:SF51">
    <property type="entry name" value="INACTIVE PHENOLPHTHIOCEROL SYNTHESIS POLYKETIDE SYNTHASE TYPE I PKS1-RELATED"/>
    <property type="match status" value="1"/>
</dbReference>
<dbReference type="Pfam" id="PF08659">
    <property type="entry name" value="KR"/>
    <property type="match status" value="1"/>
</dbReference>
<feature type="region of interest" description="Disordered" evidence="2">
    <location>
        <begin position="529"/>
        <end position="552"/>
    </location>
</feature>
<accession>A0ABW5I6Q5</accession>
<dbReference type="Gene3D" id="3.40.50.720">
    <property type="entry name" value="NAD(P)-binding Rossmann-like Domain"/>
    <property type="match status" value="1"/>
</dbReference>
<dbReference type="InterPro" id="IPR013968">
    <property type="entry name" value="PKS_KR"/>
</dbReference>
<evidence type="ECO:0000313" key="5">
    <source>
        <dbReference type="Proteomes" id="UP001597542"/>
    </source>
</evidence>
<gene>
    <name evidence="4" type="ORF">ACFSUT_30095</name>
</gene>
<evidence type="ECO:0000256" key="2">
    <source>
        <dbReference type="SAM" id="MobiDB-lite"/>
    </source>
</evidence>
<keyword evidence="5" id="KW-1185">Reference proteome</keyword>
<dbReference type="SMART" id="SM00822">
    <property type="entry name" value="PKS_KR"/>
    <property type="match status" value="1"/>
</dbReference>
<dbReference type="InterPro" id="IPR036291">
    <property type="entry name" value="NAD(P)-bd_dom_sf"/>
</dbReference>
<dbReference type="InterPro" id="IPR055123">
    <property type="entry name" value="SpnB-like_Rossmann"/>
</dbReference>
<dbReference type="PANTHER" id="PTHR43775">
    <property type="entry name" value="FATTY ACID SYNTHASE"/>
    <property type="match status" value="1"/>
</dbReference>
<proteinExistence type="predicted"/>
<dbReference type="Proteomes" id="UP001597542">
    <property type="component" value="Unassembled WGS sequence"/>
</dbReference>
<dbReference type="CDD" id="cd08956">
    <property type="entry name" value="KR_3_FAS_SDR_x"/>
    <property type="match status" value="1"/>
</dbReference>
<name>A0ABW5I6Q5_9PSEU</name>
<dbReference type="SUPFAM" id="SSF51735">
    <property type="entry name" value="NAD(P)-binding Rossmann-fold domains"/>
    <property type="match status" value="2"/>
</dbReference>
<feature type="domain" description="Ketoreductase" evidence="3">
    <location>
        <begin position="332"/>
        <end position="506"/>
    </location>
</feature>
<comment type="caution">
    <text evidence="4">The sequence shown here is derived from an EMBL/GenBank/DDBJ whole genome shotgun (WGS) entry which is preliminary data.</text>
</comment>
<evidence type="ECO:0000259" key="3">
    <source>
        <dbReference type="SMART" id="SM00822"/>
    </source>
</evidence>
<dbReference type="Gene3D" id="3.40.366.10">
    <property type="entry name" value="Malonyl-Coenzyme A Acyl Carrier Protein, domain 2"/>
    <property type="match status" value="1"/>
</dbReference>
<evidence type="ECO:0000256" key="1">
    <source>
        <dbReference type="ARBA" id="ARBA00022679"/>
    </source>
</evidence>
<organism evidence="4 5">
    <name type="scientific">Amycolatopsis albidoflavus</name>
    <dbReference type="NCBI Taxonomy" id="102226"/>
    <lineage>
        <taxon>Bacteria</taxon>
        <taxon>Bacillati</taxon>
        <taxon>Actinomycetota</taxon>
        <taxon>Actinomycetes</taxon>
        <taxon>Pseudonocardiales</taxon>
        <taxon>Pseudonocardiaceae</taxon>
        <taxon>Amycolatopsis</taxon>
    </lineage>
</organism>
<dbReference type="InterPro" id="IPR057326">
    <property type="entry name" value="KR_dom"/>
</dbReference>
<keyword evidence="1" id="KW-0808">Transferase</keyword>
<sequence length="552" mass="57772">MPEPSARTDFPAPPWLLSATDSVALRALAAGLLDSTASDLDLAYSLATRAPLAHRVLVLAGDRAALEAVASGETAGKPVSGHPRLTFVSCGSKLAPGRETEFTQRFPLFAETFDAMFGDYHDRLFAFQAALCRLLESWGLCPEAVARVTKQPWDDTSLVLDLTPASVQDLLAEVGRLYIAGIPVAWNAVFSGSGARQVDLPGETILYRAEWVPVPAKPGAAEILEIPASTDLHSLTAHTLRALQNREDRLVVTTAGSGPVNAAVWGLVIAAAAEYPGEITAVDLDAPTPVAEILDLVGGNTEPQLALRDGVPHAFRIRPATVRTARPVAPSGTVLITGGTGRIGALLAEHLVAEHGVRHLVLASRSGPAAPNAEHLQDLDADVRIAAIDVAAPGQVESLIASCNPPLTAVIHCAAVFDDAVLPEQTPERLDPVLRAKADSAWILHEATKHLPLSAFVLFSSVAGALGEAGQANYAAASRFLDALAVHRRAKGLPAVSIAWGRWDPAVFDAALGSEEPVVIGPGPVPAAPRAAETCPPEGTFPRLLTNTPAGR</sequence>
<dbReference type="InterPro" id="IPR001227">
    <property type="entry name" value="Ac_transferase_dom_sf"/>
</dbReference>
<evidence type="ECO:0000313" key="4">
    <source>
        <dbReference type="EMBL" id="MFD2484560.1"/>
    </source>
</evidence>